<reference evidence="3 4" key="1">
    <citation type="submission" date="2019-10" db="EMBL/GenBank/DDBJ databases">
        <authorList>
            <person name="Palmer J.M."/>
        </authorList>
    </citation>
    <scope>NUCLEOTIDE SEQUENCE [LARGE SCALE GENOMIC DNA]</scope>
    <source>
        <strain evidence="3 4">TWF694</strain>
    </source>
</reference>
<feature type="domain" description="F-box" evidence="2">
    <location>
        <begin position="45"/>
        <end position="77"/>
    </location>
</feature>
<name>A0AAV9WVB7_9PEZI</name>
<evidence type="ECO:0000313" key="3">
    <source>
        <dbReference type="EMBL" id="KAK6527457.1"/>
    </source>
</evidence>
<feature type="region of interest" description="Disordered" evidence="1">
    <location>
        <begin position="300"/>
        <end position="373"/>
    </location>
</feature>
<feature type="compositionally biased region" description="Low complexity" evidence="1">
    <location>
        <begin position="358"/>
        <end position="369"/>
    </location>
</feature>
<sequence>MFRNDFQITPISELHADEFSPDNLPLHEDDIDPSDGDLSDRKPYIFNLSIDILALVIEYLSFRDIISLSLTTKGYRHLRPLASNAPLSSPLSPPLSPGSEALCSARIHQRFLCSNSSQPPSSEQCPYCEHDLCPPTCSSALLLDTQTGIFFPGSLYAPDRAVFKYSEEYAKRESALLTPNKRASFLFPGPGSGGERDSFISLQKRDSFLGSPKRQSTMHMAINTPKTVEFVYSTIWCEHHRCPKDLLAQKRDFRDDESGPGKFLAEYNNELRWERTRRDRGPRYQLWTRWLVGYKSDPAAQLQRTTSTAGTGSGSRRKSILPWTDSQETASRGSSPRRSVIPWMEREGSLAPPPPPGSRGNSGRSTGRTGPRRKSLFSWLDKFKDPSELEGDKQPEAVYERSFYETFCLHCLRPLKIQAASKGLHSNWTGLTCECITSSHGGGCRRCGITSVRFTLIEAFDKVYQKRYNSNDGYVKKQSHWMLLATECEIARASGPGSCVESKRLQPRDWIANSRAIDTLRGYDITPLPEMPSIGIQDLPYDVLRHIVEYVRDDESRDPHFWAMQSSYCFPKAWQGSFGDFRSMNVHEDSREPARIGNKEEAKLKRRQSSLGSKRQSSFGSPRQSTGSLGSQRQSTGSLGSQRQSVLNATLSSLVGS</sequence>
<gene>
    <name evidence="3" type="ORF">TWF694_004446</name>
</gene>
<keyword evidence="4" id="KW-1185">Reference proteome</keyword>
<evidence type="ECO:0000313" key="4">
    <source>
        <dbReference type="Proteomes" id="UP001365542"/>
    </source>
</evidence>
<feature type="compositionally biased region" description="Basic and acidic residues" evidence="1">
    <location>
        <begin position="589"/>
        <end position="603"/>
    </location>
</feature>
<evidence type="ECO:0000259" key="2">
    <source>
        <dbReference type="Pfam" id="PF00646"/>
    </source>
</evidence>
<evidence type="ECO:0000256" key="1">
    <source>
        <dbReference type="SAM" id="MobiDB-lite"/>
    </source>
</evidence>
<proteinExistence type="predicted"/>
<accession>A0AAV9WVB7</accession>
<dbReference type="AlphaFoldDB" id="A0AAV9WVB7"/>
<dbReference type="Proteomes" id="UP001365542">
    <property type="component" value="Unassembled WGS sequence"/>
</dbReference>
<feature type="compositionally biased region" description="Polar residues" evidence="1">
    <location>
        <begin position="609"/>
        <end position="644"/>
    </location>
</feature>
<dbReference type="InterPro" id="IPR001810">
    <property type="entry name" value="F-box_dom"/>
</dbReference>
<feature type="compositionally biased region" description="Polar residues" evidence="1">
    <location>
        <begin position="324"/>
        <end position="337"/>
    </location>
</feature>
<feature type="region of interest" description="Disordered" evidence="1">
    <location>
        <begin position="589"/>
        <end position="644"/>
    </location>
</feature>
<comment type="caution">
    <text evidence="3">The sequence shown here is derived from an EMBL/GenBank/DDBJ whole genome shotgun (WGS) entry which is preliminary data.</text>
</comment>
<dbReference type="EMBL" id="JAVHJO010000015">
    <property type="protein sequence ID" value="KAK6527457.1"/>
    <property type="molecule type" value="Genomic_DNA"/>
</dbReference>
<organism evidence="3 4">
    <name type="scientific">Orbilia ellipsospora</name>
    <dbReference type="NCBI Taxonomy" id="2528407"/>
    <lineage>
        <taxon>Eukaryota</taxon>
        <taxon>Fungi</taxon>
        <taxon>Dikarya</taxon>
        <taxon>Ascomycota</taxon>
        <taxon>Pezizomycotina</taxon>
        <taxon>Orbiliomycetes</taxon>
        <taxon>Orbiliales</taxon>
        <taxon>Orbiliaceae</taxon>
        <taxon>Orbilia</taxon>
    </lineage>
</organism>
<dbReference type="Pfam" id="PF00646">
    <property type="entry name" value="F-box"/>
    <property type="match status" value="1"/>
</dbReference>
<protein>
    <recommendedName>
        <fullName evidence="2">F-box domain-containing protein</fullName>
    </recommendedName>
</protein>